<accession>A0A2V3J451</accession>
<sequence>MDPPKENLVLCRGNRTHSTRLEPLNPVLDPNAVSQSRERESAAISRPVAPASAGTNSGDALRSEIEAQTGNNTAHTVSRIVTAPPVESEVRFDEHTPVREAFTETSNSRGGKRSISLESSTGHSYHQSSPCIPEKWVSAGPFMRHNDMDSEGRSQQ</sequence>
<protein>
    <submittedName>
        <fullName evidence="2">Uncharacterized protein</fullName>
    </submittedName>
</protein>
<dbReference type="AlphaFoldDB" id="A0A2V3J451"/>
<organism evidence="2 3">
    <name type="scientific">Gracilariopsis chorda</name>
    <dbReference type="NCBI Taxonomy" id="448386"/>
    <lineage>
        <taxon>Eukaryota</taxon>
        <taxon>Rhodophyta</taxon>
        <taxon>Florideophyceae</taxon>
        <taxon>Rhodymeniophycidae</taxon>
        <taxon>Gracilariales</taxon>
        <taxon>Gracilariaceae</taxon>
        <taxon>Gracilariopsis</taxon>
    </lineage>
</organism>
<comment type="caution">
    <text evidence="2">The sequence shown here is derived from an EMBL/GenBank/DDBJ whole genome shotgun (WGS) entry which is preliminary data.</text>
</comment>
<feature type="compositionally biased region" description="Polar residues" evidence="1">
    <location>
        <begin position="116"/>
        <end position="130"/>
    </location>
</feature>
<dbReference type="EMBL" id="NBIV01000007">
    <property type="protein sequence ID" value="PXF49231.1"/>
    <property type="molecule type" value="Genomic_DNA"/>
</dbReference>
<feature type="compositionally biased region" description="Basic and acidic residues" evidence="1">
    <location>
        <begin position="88"/>
        <end position="102"/>
    </location>
</feature>
<feature type="compositionally biased region" description="Basic and acidic residues" evidence="1">
    <location>
        <begin position="144"/>
        <end position="156"/>
    </location>
</feature>
<reference evidence="2 3" key="1">
    <citation type="journal article" date="2018" name="Mol. Biol. Evol.">
        <title>Analysis of the draft genome of the red seaweed Gracilariopsis chorda provides insights into genome size evolution in Rhodophyta.</title>
        <authorList>
            <person name="Lee J."/>
            <person name="Yang E.C."/>
            <person name="Graf L."/>
            <person name="Yang J.H."/>
            <person name="Qiu H."/>
            <person name="Zel Zion U."/>
            <person name="Chan C.X."/>
            <person name="Stephens T.G."/>
            <person name="Weber A.P.M."/>
            <person name="Boo G.H."/>
            <person name="Boo S.M."/>
            <person name="Kim K.M."/>
            <person name="Shin Y."/>
            <person name="Jung M."/>
            <person name="Lee S.J."/>
            <person name="Yim H.S."/>
            <person name="Lee J.H."/>
            <person name="Bhattacharya D."/>
            <person name="Yoon H.S."/>
        </authorList>
    </citation>
    <scope>NUCLEOTIDE SEQUENCE [LARGE SCALE GENOMIC DNA]</scope>
    <source>
        <strain evidence="2 3">SKKU-2015</strain>
        <tissue evidence="2">Whole body</tissue>
    </source>
</reference>
<keyword evidence="3" id="KW-1185">Reference proteome</keyword>
<gene>
    <name evidence="2" type="ORF">BWQ96_01020</name>
</gene>
<evidence type="ECO:0000256" key="1">
    <source>
        <dbReference type="SAM" id="MobiDB-lite"/>
    </source>
</evidence>
<evidence type="ECO:0000313" key="3">
    <source>
        <dbReference type="Proteomes" id="UP000247409"/>
    </source>
</evidence>
<evidence type="ECO:0000313" key="2">
    <source>
        <dbReference type="EMBL" id="PXF49231.1"/>
    </source>
</evidence>
<name>A0A2V3J451_9FLOR</name>
<dbReference type="Proteomes" id="UP000247409">
    <property type="component" value="Unassembled WGS sequence"/>
</dbReference>
<proteinExistence type="predicted"/>
<feature type="compositionally biased region" description="Polar residues" evidence="1">
    <location>
        <begin position="66"/>
        <end position="76"/>
    </location>
</feature>
<feature type="region of interest" description="Disordered" evidence="1">
    <location>
        <begin position="14"/>
        <end position="156"/>
    </location>
</feature>